<organism evidence="1 2">
    <name type="scientific">Candidatus Vampirococcus lugosii</name>
    <dbReference type="NCBI Taxonomy" id="2789015"/>
    <lineage>
        <taxon>Bacteria</taxon>
        <taxon>Candidatus Absconditibacteriota</taxon>
        <taxon>Vampirococcus</taxon>
    </lineage>
</organism>
<dbReference type="Proteomes" id="UP000680365">
    <property type="component" value="Unassembled WGS sequence"/>
</dbReference>
<name>A0ABS5QN14_9BACT</name>
<dbReference type="EMBL" id="JAEDAM010000043">
    <property type="protein sequence ID" value="MBS8122123.1"/>
    <property type="molecule type" value="Genomic_DNA"/>
</dbReference>
<sequence>MIILTEHSAFFAAPYLSEALDCDLYVSNVKFNNFFGKNTNMGIYCGKKTEKITDDEITIIGVHSLEMISNRIINGDFKRVILILCDTNACLKYKWWNDFVLKYNIDLYIMPDKKEFCFVDYKPIYQYMKLDNGLINS</sequence>
<accession>A0ABS5QN14</accession>
<gene>
    <name evidence="1" type="ORF">VAMP_119n27</name>
</gene>
<evidence type="ECO:0000313" key="2">
    <source>
        <dbReference type="Proteomes" id="UP000680365"/>
    </source>
</evidence>
<comment type="caution">
    <text evidence="1">The sequence shown here is derived from an EMBL/GenBank/DDBJ whole genome shotgun (WGS) entry which is preliminary data.</text>
</comment>
<keyword evidence="2" id="KW-1185">Reference proteome</keyword>
<protein>
    <submittedName>
        <fullName evidence="1">Uncharacterized protein</fullName>
    </submittedName>
</protein>
<reference evidence="1 2" key="1">
    <citation type="journal article" date="2021" name="Nat. Commun.">
        <title>Reductive evolution and unique predatory mode in the CPR bacterium Vampirococcus lugosii.</title>
        <authorList>
            <person name="Moreira D."/>
            <person name="Zivanovic Y."/>
            <person name="Lopez-Archilla A.I."/>
            <person name="Iniesto M."/>
            <person name="Lopez-Garcia P."/>
        </authorList>
    </citation>
    <scope>NUCLEOTIDE SEQUENCE [LARGE SCALE GENOMIC DNA]</scope>
    <source>
        <strain evidence="1">Chiprana</strain>
    </source>
</reference>
<proteinExistence type="predicted"/>
<evidence type="ECO:0000313" key="1">
    <source>
        <dbReference type="EMBL" id="MBS8122123.1"/>
    </source>
</evidence>
<dbReference type="RefSeq" id="WP_213349337.1">
    <property type="nucleotide sequence ID" value="NZ_JAEDAM010000043.1"/>
</dbReference>